<evidence type="ECO:0000256" key="2">
    <source>
        <dbReference type="SAM" id="Phobius"/>
    </source>
</evidence>
<dbReference type="CDD" id="cd00063">
    <property type="entry name" value="FN3"/>
    <property type="match status" value="1"/>
</dbReference>
<dbReference type="PANTHER" id="PTHR23278">
    <property type="entry name" value="SIDESTEP PROTEIN"/>
    <property type="match status" value="1"/>
</dbReference>
<comment type="caution">
    <text evidence="4">The sequence shown here is derived from an EMBL/GenBank/DDBJ whole genome shotgun (WGS) entry which is preliminary data.</text>
</comment>
<dbReference type="PANTHER" id="PTHR23278:SF19">
    <property type="entry name" value="OBSCURIN"/>
    <property type="match status" value="1"/>
</dbReference>
<evidence type="ECO:0000256" key="1">
    <source>
        <dbReference type="SAM" id="MobiDB-lite"/>
    </source>
</evidence>
<feature type="compositionally biased region" description="Low complexity" evidence="1">
    <location>
        <begin position="296"/>
        <end position="314"/>
    </location>
</feature>
<evidence type="ECO:0000313" key="5">
    <source>
        <dbReference type="Proteomes" id="UP000770661"/>
    </source>
</evidence>
<feature type="region of interest" description="Disordered" evidence="1">
    <location>
        <begin position="251"/>
        <end position="278"/>
    </location>
</feature>
<feature type="domain" description="Fibronectin type-III" evidence="3">
    <location>
        <begin position="54"/>
        <end position="150"/>
    </location>
</feature>
<feature type="region of interest" description="Disordered" evidence="1">
    <location>
        <begin position="293"/>
        <end position="360"/>
    </location>
</feature>
<dbReference type="PROSITE" id="PS50853">
    <property type="entry name" value="FN3"/>
    <property type="match status" value="1"/>
</dbReference>
<keyword evidence="2" id="KW-0812">Transmembrane</keyword>
<dbReference type="EMBL" id="JACEEZ010003881">
    <property type="protein sequence ID" value="KAG0726916.1"/>
    <property type="molecule type" value="Genomic_DNA"/>
</dbReference>
<organism evidence="4 5">
    <name type="scientific">Chionoecetes opilio</name>
    <name type="common">Atlantic snow crab</name>
    <name type="synonym">Cancer opilio</name>
    <dbReference type="NCBI Taxonomy" id="41210"/>
    <lineage>
        <taxon>Eukaryota</taxon>
        <taxon>Metazoa</taxon>
        <taxon>Ecdysozoa</taxon>
        <taxon>Arthropoda</taxon>
        <taxon>Crustacea</taxon>
        <taxon>Multicrustacea</taxon>
        <taxon>Malacostraca</taxon>
        <taxon>Eumalacostraca</taxon>
        <taxon>Eucarida</taxon>
        <taxon>Decapoda</taxon>
        <taxon>Pleocyemata</taxon>
        <taxon>Brachyura</taxon>
        <taxon>Eubrachyura</taxon>
        <taxon>Majoidea</taxon>
        <taxon>Majidae</taxon>
        <taxon>Chionoecetes</taxon>
    </lineage>
</organism>
<dbReference type="OrthoDB" id="6370695at2759"/>
<dbReference type="Gene3D" id="2.60.40.10">
    <property type="entry name" value="Immunoglobulins"/>
    <property type="match status" value="1"/>
</dbReference>
<feature type="transmembrane region" description="Helical" evidence="2">
    <location>
        <begin position="154"/>
        <end position="176"/>
    </location>
</feature>
<keyword evidence="2" id="KW-1133">Transmembrane helix</keyword>
<keyword evidence="5" id="KW-1185">Reference proteome</keyword>
<dbReference type="InterPro" id="IPR036116">
    <property type="entry name" value="FN3_sf"/>
</dbReference>
<dbReference type="AlphaFoldDB" id="A0A8J5D041"/>
<keyword evidence="2" id="KW-0472">Membrane</keyword>
<dbReference type="Proteomes" id="UP000770661">
    <property type="component" value="Unassembled WGS sequence"/>
</dbReference>
<proteinExistence type="predicted"/>
<feature type="region of interest" description="Disordered" evidence="1">
    <location>
        <begin position="223"/>
        <end position="242"/>
    </location>
</feature>
<sequence>MEIPEETYSTRDLISVLTYSVNDENDYRGLTCFGENLVGRMREPCYFEVIPAGKPDPLNNCTVFNQTSEALFVSCLPGYDGGLNQRFVVQVFEDVEGIRLNIHNFTKNEDPIFTVGALRAGTEYLLSFYAENSKGKSEERKIYGFTLPALGRPVLGVLIGVVGALVLVAIVVVVVMKLKGDSRMLSHIPVEGAKLSHAPLHSPKDDVSFEGMDGIPPKLKHANIYETVPYDKDKNSSNDDAERDDVEYAELTFNNGKNKNKNNKRTGGPGGANGVIRTGDDSTIYATIDHARTEAKQQQTRSPQQQQLQPNKQGGKQKKQVYVAQPGSKTGKHLAGDPDLQPQREPDEIPLMDAALESSV</sequence>
<dbReference type="InterPro" id="IPR003961">
    <property type="entry name" value="FN3_dom"/>
</dbReference>
<evidence type="ECO:0000313" key="4">
    <source>
        <dbReference type="EMBL" id="KAG0726916.1"/>
    </source>
</evidence>
<reference evidence="4" key="1">
    <citation type="submission" date="2020-07" db="EMBL/GenBank/DDBJ databases">
        <title>The High-quality genome of the commercially important snow crab, Chionoecetes opilio.</title>
        <authorList>
            <person name="Jeong J.-H."/>
            <person name="Ryu S."/>
        </authorList>
    </citation>
    <scope>NUCLEOTIDE SEQUENCE</scope>
    <source>
        <strain evidence="4">MADBK_172401_WGS</strain>
        <tissue evidence="4">Digestive gland</tissue>
    </source>
</reference>
<gene>
    <name evidence="4" type="ORF">GWK47_004147</name>
</gene>
<dbReference type="SUPFAM" id="SSF49265">
    <property type="entry name" value="Fibronectin type III"/>
    <property type="match status" value="1"/>
</dbReference>
<dbReference type="InterPro" id="IPR013783">
    <property type="entry name" value="Ig-like_fold"/>
</dbReference>
<name>A0A8J5D041_CHIOP</name>
<accession>A0A8J5D041</accession>
<evidence type="ECO:0000259" key="3">
    <source>
        <dbReference type="PROSITE" id="PS50853"/>
    </source>
</evidence>
<protein>
    <submittedName>
        <fullName evidence="4">Nephrin</fullName>
    </submittedName>
</protein>